<evidence type="ECO:0000313" key="4">
    <source>
        <dbReference type="Proteomes" id="UP001296776"/>
    </source>
</evidence>
<organism evidence="3 4">
    <name type="scientific">Halochromatium glycolicum</name>
    <dbReference type="NCBI Taxonomy" id="85075"/>
    <lineage>
        <taxon>Bacteria</taxon>
        <taxon>Pseudomonadati</taxon>
        <taxon>Pseudomonadota</taxon>
        <taxon>Gammaproteobacteria</taxon>
        <taxon>Chromatiales</taxon>
        <taxon>Chromatiaceae</taxon>
        <taxon>Halochromatium</taxon>
    </lineage>
</organism>
<protein>
    <recommendedName>
        <fullName evidence="2">Glutamine amidotransferase type-2 domain-containing protein</fullName>
    </recommendedName>
</protein>
<comment type="caution">
    <text evidence="3">The sequence shown here is derived from an EMBL/GenBank/DDBJ whole genome shotgun (WGS) entry which is preliminary data.</text>
</comment>
<name>A0AAJ0U642_9GAMM</name>
<reference evidence="3" key="2">
    <citation type="journal article" date="2020" name="Microorganisms">
        <title>Osmotic Adaptation and Compatible Solute Biosynthesis of Phototrophic Bacteria as Revealed from Genome Analyses.</title>
        <authorList>
            <person name="Imhoff J.F."/>
            <person name="Rahn T."/>
            <person name="Kunzel S."/>
            <person name="Keller A."/>
            <person name="Neulinger S.C."/>
        </authorList>
    </citation>
    <scope>NUCLEOTIDE SEQUENCE</scope>
    <source>
        <strain evidence="3">DSM 11080</strain>
    </source>
</reference>
<sequence>MCELFAMSSRVPATLGFSLERLARHGGAEGPHRDGWGLAFYEGGDCLLLREPRPASESPLMQFMERQGLRTKLGLCHIRLATFGALALRNTQPFARELGGTMHVFAHNGDIPTLADQRRSGPARFMPVGDSDSELGFCGLMTALAPIWDEAAGAIPDLATRLAVIADYAQELRALGPANFIYSDSDALFVHADRRTQPDGHLRAPGLYLLQRYCWRTAPELHDAGVNLTSIRQDVALVASVPLTDELWEPLGEGDLIALKDGLCFGADGRQVEPEEAAGREPLPLTH</sequence>
<dbReference type="Proteomes" id="UP001296776">
    <property type="component" value="Unassembled WGS sequence"/>
</dbReference>
<dbReference type="InterPro" id="IPR029055">
    <property type="entry name" value="Ntn_hydrolases_N"/>
</dbReference>
<dbReference type="EMBL" id="NRSJ01000022">
    <property type="protein sequence ID" value="MBK1705475.1"/>
    <property type="molecule type" value="Genomic_DNA"/>
</dbReference>
<dbReference type="InterPro" id="IPR017932">
    <property type="entry name" value="GATase_2_dom"/>
</dbReference>
<dbReference type="Pfam" id="PF13230">
    <property type="entry name" value="GATase_4"/>
    <property type="match status" value="1"/>
</dbReference>
<dbReference type="AlphaFoldDB" id="A0AAJ0U642"/>
<evidence type="ECO:0000256" key="1">
    <source>
        <dbReference type="ARBA" id="ARBA00022962"/>
    </source>
</evidence>
<proteinExistence type="predicted"/>
<accession>A0AAJ0U642</accession>
<dbReference type="CDD" id="cd01908">
    <property type="entry name" value="YafJ"/>
    <property type="match status" value="1"/>
</dbReference>
<evidence type="ECO:0000259" key="2">
    <source>
        <dbReference type="PROSITE" id="PS51278"/>
    </source>
</evidence>
<keyword evidence="4" id="KW-1185">Reference proteome</keyword>
<dbReference type="PROSITE" id="PS51278">
    <property type="entry name" value="GATASE_TYPE_2"/>
    <property type="match status" value="1"/>
</dbReference>
<dbReference type="PANTHER" id="PTHR42824">
    <property type="entry name" value="GLUTAMINE AMIDOTRANSFERASE"/>
    <property type="match status" value="1"/>
</dbReference>
<feature type="domain" description="Glutamine amidotransferase type-2" evidence="2">
    <location>
        <begin position="2"/>
        <end position="262"/>
    </location>
</feature>
<reference evidence="3" key="1">
    <citation type="submission" date="2017-08" db="EMBL/GenBank/DDBJ databases">
        <authorList>
            <person name="Imhoff J.F."/>
            <person name="Rahn T."/>
            <person name="Kuenzel S."/>
            <person name="Neulinger S.C."/>
        </authorList>
    </citation>
    <scope>NUCLEOTIDE SEQUENCE</scope>
    <source>
        <strain evidence="3">DSM 11080</strain>
    </source>
</reference>
<dbReference type="PANTHER" id="PTHR42824:SF1">
    <property type="entry name" value="GLUTAMINE AMIDOTRANSFERASE YAFJ-RELATED"/>
    <property type="match status" value="1"/>
</dbReference>
<dbReference type="SUPFAM" id="SSF56235">
    <property type="entry name" value="N-terminal nucleophile aminohydrolases (Ntn hydrolases)"/>
    <property type="match status" value="1"/>
</dbReference>
<dbReference type="RefSeq" id="WP_200346687.1">
    <property type="nucleotide sequence ID" value="NZ_NRSJ01000022.1"/>
</dbReference>
<dbReference type="InterPro" id="IPR026869">
    <property type="entry name" value="EgtC-like"/>
</dbReference>
<gene>
    <name evidence="3" type="ORF">CKO40_13165</name>
</gene>
<keyword evidence="1" id="KW-0315">Glutamine amidotransferase</keyword>
<evidence type="ECO:0000313" key="3">
    <source>
        <dbReference type="EMBL" id="MBK1705475.1"/>
    </source>
</evidence>
<dbReference type="Gene3D" id="3.60.20.10">
    <property type="entry name" value="Glutamine Phosphoribosylpyrophosphate, subunit 1, domain 1"/>
    <property type="match status" value="1"/>
</dbReference>